<evidence type="ECO:0000256" key="7">
    <source>
        <dbReference type="ARBA" id="ARBA00022842"/>
    </source>
</evidence>
<dbReference type="SUPFAM" id="SSF81631">
    <property type="entry name" value="PAP/OAS1 substrate-binding domain"/>
    <property type="match status" value="1"/>
</dbReference>
<feature type="domain" description="Poly(A) RNA polymerase mitochondrial-like central palm" evidence="10">
    <location>
        <begin position="313"/>
        <end position="429"/>
    </location>
</feature>
<dbReference type="Proteomes" id="UP000054928">
    <property type="component" value="Unassembled WGS sequence"/>
</dbReference>
<dbReference type="RefSeq" id="XP_024571927.1">
    <property type="nucleotide sequence ID" value="XM_024725514.1"/>
</dbReference>
<reference evidence="12" key="1">
    <citation type="submission" date="2014-09" db="EMBL/GenBank/DDBJ databases">
        <authorList>
            <person name="Sharma Rahul"/>
            <person name="Thines Marco"/>
        </authorList>
    </citation>
    <scope>NUCLEOTIDE SEQUENCE [LARGE SCALE GENOMIC DNA]</scope>
</reference>
<dbReference type="PANTHER" id="PTHR12271">
    <property type="entry name" value="POLY A POLYMERASE CID PAP -RELATED"/>
    <property type="match status" value="1"/>
</dbReference>
<keyword evidence="12" id="KW-1185">Reference proteome</keyword>
<evidence type="ECO:0000313" key="11">
    <source>
        <dbReference type="EMBL" id="CEG35558.1"/>
    </source>
</evidence>
<dbReference type="Pfam" id="PF03828">
    <property type="entry name" value="PAP_assoc"/>
    <property type="match status" value="1"/>
</dbReference>
<keyword evidence="4" id="KW-0963">Cytoplasm</keyword>
<feature type="region of interest" description="Disordered" evidence="8">
    <location>
        <begin position="1"/>
        <end position="54"/>
    </location>
</feature>
<evidence type="ECO:0000256" key="2">
    <source>
        <dbReference type="ARBA" id="ARBA00001946"/>
    </source>
</evidence>
<feature type="compositionally biased region" description="Polar residues" evidence="8">
    <location>
        <begin position="18"/>
        <end position="28"/>
    </location>
</feature>
<keyword evidence="7" id="KW-0460">Magnesium</keyword>
<keyword evidence="6" id="KW-0479">Metal-binding</keyword>
<evidence type="ECO:0000256" key="1">
    <source>
        <dbReference type="ARBA" id="ARBA00001936"/>
    </source>
</evidence>
<dbReference type="SUPFAM" id="SSF81301">
    <property type="entry name" value="Nucleotidyltransferase"/>
    <property type="match status" value="1"/>
</dbReference>
<feature type="compositionally biased region" description="Basic and acidic residues" evidence="8">
    <location>
        <begin position="1062"/>
        <end position="1073"/>
    </location>
</feature>
<dbReference type="InterPro" id="IPR002058">
    <property type="entry name" value="PAP_assoc"/>
</dbReference>
<evidence type="ECO:0000313" key="12">
    <source>
        <dbReference type="Proteomes" id="UP000054928"/>
    </source>
</evidence>
<comment type="cofactor">
    <cofactor evidence="1">
        <name>Mn(2+)</name>
        <dbReference type="ChEBI" id="CHEBI:29035"/>
    </cofactor>
</comment>
<feature type="compositionally biased region" description="Polar residues" evidence="8">
    <location>
        <begin position="45"/>
        <end position="54"/>
    </location>
</feature>
<dbReference type="STRING" id="4781.A0A0P1A4S4"/>
<dbReference type="Pfam" id="PF22600">
    <property type="entry name" value="MTPAP-like_central"/>
    <property type="match status" value="2"/>
</dbReference>
<evidence type="ECO:0000256" key="5">
    <source>
        <dbReference type="ARBA" id="ARBA00022679"/>
    </source>
</evidence>
<evidence type="ECO:0000259" key="10">
    <source>
        <dbReference type="Pfam" id="PF22600"/>
    </source>
</evidence>
<dbReference type="GO" id="GO:0016779">
    <property type="term" value="F:nucleotidyltransferase activity"/>
    <property type="evidence" value="ECO:0007669"/>
    <property type="project" value="TreeGrafter"/>
</dbReference>
<proteinExistence type="predicted"/>
<evidence type="ECO:0000256" key="4">
    <source>
        <dbReference type="ARBA" id="ARBA00022490"/>
    </source>
</evidence>
<protein>
    <submittedName>
        <fullName evidence="11">S-M checkpoint control protein CID1 and related nucleotidyltransferases</fullName>
    </submittedName>
</protein>
<evidence type="ECO:0000256" key="8">
    <source>
        <dbReference type="SAM" id="MobiDB-lite"/>
    </source>
</evidence>
<comment type="cofactor">
    <cofactor evidence="2">
        <name>Mg(2+)</name>
        <dbReference type="ChEBI" id="CHEBI:18420"/>
    </cofactor>
</comment>
<keyword evidence="5 11" id="KW-0808">Transferase</keyword>
<dbReference type="GO" id="GO:0046872">
    <property type="term" value="F:metal ion binding"/>
    <property type="evidence" value="ECO:0007669"/>
    <property type="project" value="UniProtKB-KW"/>
</dbReference>
<feature type="compositionally biased region" description="Basic and acidic residues" evidence="8">
    <location>
        <begin position="133"/>
        <end position="143"/>
    </location>
</feature>
<name>A0A0P1A4S4_PLAHL</name>
<dbReference type="InterPro" id="IPR043519">
    <property type="entry name" value="NT_sf"/>
</dbReference>
<evidence type="ECO:0000256" key="6">
    <source>
        <dbReference type="ARBA" id="ARBA00022723"/>
    </source>
</evidence>
<organism evidence="11 12">
    <name type="scientific">Plasmopara halstedii</name>
    <name type="common">Downy mildew of sunflower</name>
    <dbReference type="NCBI Taxonomy" id="4781"/>
    <lineage>
        <taxon>Eukaryota</taxon>
        <taxon>Sar</taxon>
        <taxon>Stramenopiles</taxon>
        <taxon>Oomycota</taxon>
        <taxon>Peronosporomycetes</taxon>
        <taxon>Peronosporales</taxon>
        <taxon>Peronosporaceae</taxon>
        <taxon>Plasmopara</taxon>
    </lineage>
</organism>
<feature type="domain" description="PAP-associated" evidence="9">
    <location>
        <begin position="671"/>
        <end position="726"/>
    </location>
</feature>
<evidence type="ECO:0000259" key="9">
    <source>
        <dbReference type="Pfam" id="PF03828"/>
    </source>
</evidence>
<evidence type="ECO:0000256" key="3">
    <source>
        <dbReference type="ARBA" id="ARBA00004496"/>
    </source>
</evidence>
<dbReference type="AlphaFoldDB" id="A0A0P1A4S4"/>
<dbReference type="GeneID" id="36406488"/>
<accession>A0A0P1A4S4</accession>
<feature type="region of interest" description="Disordered" evidence="8">
    <location>
        <begin position="952"/>
        <end position="1011"/>
    </location>
</feature>
<dbReference type="GO" id="GO:0005737">
    <property type="term" value="C:cytoplasm"/>
    <property type="evidence" value="ECO:0007669"/>
    <property type="project" value="UniProtKB-SubCell"/>
</dbReference>
<dbReference type="Gene3D" id="1.10.1410.10">
    <property type="match status" value="1"/>
</dbReference>
<feature type="domain" description="Poly(A) RNA polymerase mitochondrial-like central palm" evidence="10">
    <location>
        <begin position="509"/>
        <end position="572"/>
    </location>
</feature>
<dbReference type="GO" id="GO:0031123">
    <property type="term" value="P:RNA 3'-end processing"/>
    <property type="evidence" value="ECO:0007669"/>
    <property type="project" value="TreeGrafter"/>
</dbReference>
<feature type="region of interest" description="Disordered" evidence="8">
    <location>
        <begin position="1039"/>
        <end position="1073"/>
    </location>
</feature>
<feature type="compositionally biased region" description="Low complexity" evidence="8">
    <location>
        <begin position="29"/>
        <end position="40"/>
    </location>
</feature>
<dbReference type="OrthoDB" id="407432at2759"/>
<feature type="compositionally biased region" description="Basic residues" evidence="8">
    <location>
        <begin position="1049"/>
        <end position="1061"/>
    </location>
</feature>
<dbReference type="PANTHER" id="PTHR12271:SF40">
    <property type="entry name" value="POLY(A) RNA POLYMERASE GLD2"/>
    <property type="match status" value="1"/>
</dbReference>
<dbReference type="InterPro" id="IPR054708">
    <property type="entry name" value="MTPAP-like_central"/>
</dbReference>
<sequence length="1073" mass="122352">MDVSMAETAAKPVRSQLRPKSSKSNSKIVSDASVQSASSQRKQKPQNWQPKVTSTASINDTNTVMDTLLVCYQDTPWYKAGNGDLVFAQWLLNRCYGVGDTTAPQSESATKRLFALYKVQRKLRRELALGSKNDEASLDKDTHEEEDDEENMDIEDPNWSVEKIVEHVGDVLRVSRRELRKQKQLAERSNTKLKGGMESVVVAEVIDNATELILSRAMVEDETLLRNWMMILKEADALNEDETSKCHLENLQNDQKTIKKKTRLKKSKTNLAEDLACEQVESFIVFLKQSEIAQSRANVTRRPLEAVDVWTAELQQIVENSGINQEEEERRRQVALDIQMVLRREITKWRHCEVILYGSSLTHFGSRHSDLDMCLLSNGRTVGNAITPPMGKRQLQRLVDGNICESSQIPASDAEMVEHLQNLYTLVQKSIKKLTQALNSLDRSKKISDKQMKQRNQLNFFHSQMRLLCKATVAKLTQYHGSVEPTMNVNADGKSARLQSIIAAARRCSEDLYLLRATLERAAKCKVRHVITGARVPIIRFLHTRRGQEYDCDLCFENVLATRNTPLLRAYAAFDERARNLGLVVKHWAKQRGISDASSGFLSSYSYVLLCIYYLQIVHVLPNLQDPQLLKSANIPPELYNDVNIAFCEDRSVAQTFHKRTLETNSTSMALTTLLAGFFEFYATRFDFARRVVTIRSPEILALKLAQWGSRKSKTWRMSIQDPLETGRDLGCVLQFKGQEKIIREFRRAHEMLERGASFLNEVCTVENAVEKSSNVQQPQKKEVARARKVTIRENLGIIGKQTRETRQQEMNPQRSYMLVLQSADEDLTRKTIELIFRRFKKSFRVIDVKEVDSSESVADGNGNKRWKVELSTKALQCPRALSRRTRIDWTTSDGRVSRVWVHHQALFATPPCQNCLSPEHATSKCPINDDEGCSRGENRVRLEHVQRHILSLNLSEPRSSEPAKKSSRRHIQELKNGALHTNGETEKKISKRNSSNNPIRRAKKKTNGDAKAEVVVENLVRRVDIAESVTVSSKACVETKIDAQTKKVTPKTKKWRQRPLSKKDHSKRDCNQ</sequence>
<comment type="subcellular location">
    <subcellularLocation>
        <location evidence="3">Cytoplasm</location>
    </subcellularLocation>
</comment>
<dbReference type="Gene3D" id="3.30.460.10">
    <property type="entry name" value="Beta Polymerase, domain 2"/>
    <property type="match status" value="2"/>
</dbReference>
<dbReference type="EMBL" id="CCYD01000053">
    <property type="protein sequence ID" value="CEG35558.1"/>
    <property type="molecule type" value="Genomic_DNA"/>
</dbReference>
<dbReference type="OMA" id="WRHCEVI"/>
<feature type="region of interest" description="Disordered" evidence="8">
    <location>
        <begin position="133"/>
        <end position="152"/>
    </location>
</feature>